<dbReference type="Gene3D" id="3.30.430.20">
    <property type="entry name" value="Gnk2 domain, C-X8-C-X2-C motif"/>
    <property type="match status" value="5"/>
</dbReference>
<feature type="domain" description="Protein kinase" evidence="17">
    <location>
        <begin position="473"/>
        <end position="844"/>
    </location>
</feature>
<gene>
    <name evidence="19" type="ORF">FEM48_Zijuj04G0085600</name>
</gene>
<dbReference type="CDD" id="cd23509">
    <property type="entry name" value="Gnk2-like"/>
    <property type="match status" value="4"/>
</dbReference>
<dbReference type="Pfam" id="PF01657">
    <property type="entry name" value="Stress-antifung"/>
    <property type="match status" value="4"/>
</dbReference>
<evidence type="ECO:0000256" key="7">
    <source>
        <dbReference type="ARBA" id="ARBA00022737"/>
    </source>
</evidence>
<evidence type="ECO:0000256" key="12">
    <source>
        <dbReference type="ARBA" id="ARBA00038515"/>
    </source>
</evidence>
<feature type="compositionally biased region" description="Polar residues" evidence="15">
    <location>
        <begin position="820"/>
        <end position="837"/>
    </location>
</feature>
<dbReference type="InterPro" id="IPR011009">
    <property type="entry name" value="Kinase-like_dom_sf"/>
</dbReference>
<evidence type="ECO:0000256" key="3">
    <source>
        <dbReference type="ARBA" id="ARBA00022525"/>
    </source>
</evidence>
<comment type="subcellular location">
    <subcellularLocation>
        <location evidence="1">Secreted</location>
    </subcellularLocation>
</comment>
<accession>A0A978VIV4</accession>
<dbReference type="SUPFAM" id="SSF56112">
    <property type="entry name" value="Protein kinase-like (PK-like)"/>
    <property type="match status" value="1"/>
</dbReference>
<keyword evidence="6" id="KW-0732">Signal</keyword>
<name>A0A978VIV4_ZIZJJ</name>
<evidence type="ECO:0000256" key="16">
    <source>
        <dbReference type="SAM" id="Phobius"/>
    </source>
</evidence>
<keyword evidence="10" id="KW-0067">ATP-binding</keyword>
<keyword evidence="11" id="KW-0325">Glycoprotein</keyword>
<comment type="similarity">
    <text evidence="12">Belongs to the cysteine-rich repeat secretory protein family.</text>
</comment>
<dbReference type="FunFam" id="1.10.510.10:FF:001023">
    <property type="entry name" value="Os07g0541700 protein"/>
    <property type="match status" value="1"/>
</dbReference>
<feature type="transmembrane region" description="Helical" evidence="16">
    <location>
        <begin position="660"/>
        <end position="680"/>
    </location>
</feature>
<evidence type="ECO:0000256" key="15">
    <source>
        <dbReference type="SAM" id="MobiDB-lite"/>
    </source>
</evidence>
<keyword evidence="7" id="KW-0677">Repeat</keyword>
<evidence type="ECO:0000256" key="14">
    <source>
        <dbReference type="ARBA" id="ARBA00048679"/>
    </source>
</evidence>
<feature type="region of interest" description="Disordered" evidence="15">
    <location>
        <begin position="595"/>
        <end position="619"/>
    </location>
</feature>
<dbReference type="Gene3D" id="1.10.510.10">
    <property type="entry name" value="Transferase(Phosphotransferase) domain 1"/>
    <property type="match status" value="1"/>
</dbReference>
<feature type="compositionally biased region" description="Low complexity" evidence="15">
    <location>
        <begin position="602"/>
        <end position="615"/>
    </location>
</feature>
<dbReference type="PROSITE" id="PS51473">
    <property type="entry name" value="GNK2"/>
    <property type="match status" value="4"/>
</dbReference>
<dbReference type="Gene3D" id="3.30.200.20">
    <property type="entry name" value="Phosphorylase Kinase, domain 1"/>
    <property type="match status" value="1"/>
</dbReference>
<keyword evidence="16" id="KW-1133">Transmembrane helix</keyword>
<evidence type="ECO:0000256" key="1">
    <source>
        <dbReference type="ARBA" id="ARBA00004613"/>
    </source>
</evidence>
<dbReference type="PANTHER" id="PTHR32411:SF43">
    <property type="entry name" value="CYSTEINE-RICH REPEAT SECRETORY PROTEIN 38"/>
    <property type="match status" value="1"/>
</dbReference>
<evidence type="ECO:0000256" key="5">
    <source>
        <dbReference type="ARBA" id="ARBA00022679"/>
    </source>
</evidence>
<keyword evidence="16" id="KW-0472">Membrane</keyword>
<organism evidence="19 20">
    <name type="scientific">Ziziphus jujuba var. spinosa</name>
    <dbReference type="NCBI Taxonomy" id="714518"/>
    <lineage>
        <taxon>Eukaryota</taxon>
        <taxon>Viridiplantae</taxon>
        <taxon>Streptophyta</taxon>
        <taxon>Embryophyta</taxon>
        <taxon>Tracheophyta</taxon>
        <taxon>Spermatophyta</taxon>
        <taxon>Magnoliopsida</taxon>
        <taxon>eudicotyledons</taxon>
        <taxon>Gunneridae</taxon>
        <taxon>Pentapetalae</taxon>
        <taxon>rosids</taxon>
        <taxon>fabids</taxon>
        <taxon>Rosales</taxon>
        <taxon>Rhamnaceae</taxon>
        <taxon>Paliureae</taxon>
        <taxon>Ziziphus</taxon>
    </lineage>
</organism>
<dbReference type="InterPro" id="IPR038408">
    <property type="entry name" value="GNK2_sf"/>
</dbReference>
<evidence type="ECO:0000313" key="19">
    <source>
        <dbReference type="EMBL" id="KAH7533023.1"/>
    </source>
</evidence>
<evidence type="ECO:0000256" key="2">
    <source>
        <dbReference type="ARBA" id="ARBA00012513"/>
    </source>
</evidence>
<evidence type="ECO:0000256" key="6">
    <source>
        <dbReference type="ARBA" id="ARBA00022729"/>
    </source>
</evidence>
<evidence type="ECO:0000256" key="4">
    <source>
        <dbReference type="ARBA" id="ARBA00022527"/>
    </source>
</evidence>
<keyword evidence="5" id="KW-0808">Transferase</keyword>
<evidence type="ECO:0000259" key="18">
    <source>
        <dbReference type="PROSITE" id="PS51473"/>
    </source>
</evidence>
<dbReference type="GO" id="GO:0005524">
    <property type="term" value="F:ATP binding"/>
    <property type="evidence" value="ECO:0007669"/>
    <property type="project" value="UniProtKB-KW"/>
</dbReference>
<feature type="domain" description="Gnk2-homologous" evidence="18">
    <location>
        <begin position="270"/>
        <end position="374"/>
    </location>
</feature>
<feature type="domain" description="Gnk2-homologous" evidence="18">
    <location>
        <begin position="446"/>
        <end position="553"/>
    </location>
</feature>
<feature type="transmembrane region" description="Helical" evidence="16">
    <location>
        <begin position="132"/>
        <end position="154"/>
    </location>
</feature>
<evidence type="ECO:0000256" key="13">
    <source>
        <dbReference type="ARBA" id="ARBA00047899"/>
    </source>
</evidence>
<dbReference type="EMBL" id="JAEACU010000004">
    <property type="protein sequence ID" value="KAH7533023.1"/>
    <property type="molecule type" value="Genomic_DNA"/>
</dbReference>
<feature type="transmembrane region" description="Helical" evidence="16">
    <location>
        <begin position="626"/>
        <end position="648"/>
    </location>
</feature>
<dbReference type="PANTHER" id="PTHR32411">
    <property type="entry name" value="CYSTEINE-RICH REPEAT SECRETORY PROTEIN 38-RELATED"/>
    <property type="match status" value="1"/>
</dbReference>
<dbReference type="InterPro" id="IPR050581">
    <property type="entry name" value="CRR_secretory_protein"/>
</dbReference>
<dbReference type="GO" id="GO:0004674">
    <property type="term" value="F:protein serine/threonine kinase activity"/>
    <property type="evidence" value="ECO:0007669"/>
    <property type="project" value="UniProtKB-KW"/>
</dbReference>
<evidence type="ECO:0000259" key="17">
    <source>
        <dbReference type="PROSITE" id="PS50011"/>
    </source>
</evidence>
<dbReference type="EC" id="2.7.11.1" evidence="2"/>
<feature type="region of interest" description="Disordered" evidence="15">
    <location>
        <begin position="816"/>
        <end position="844"/>
    </location>
</feature>
<evidence type="ECO:0000313" key="20">
    <source>
        <dbReference type="Proteomes" id="UP000813462"/>
    </source>
</evidence>
<dbReference type="Pfam" id="PF00069">
    <property type="entry name" value="Pkinase"/>
    <property type="match status" value="1"/>
</dbReference>
<evidence type="ECO:0000256" key="9">
    <source>
        <dbReference type="ARBA" id="ARBA00022777"/>
    </source>
</evidence>
<dbReference type="InterPro" id="IPR000719">
    <property type="entry name" value="Prot_kinase_dom"/>
</dbReference>
<protein>
    <recommendedName>
        <fullName evidence="2">non-specific serine/threonine protein kinase</fullName>
        <ecNumber evidence="2">2.7.11.1</ecNumber>
    </recommendedName>
</protein>
<dbReference type="PROSITE" id="PS50011">
    <property type="entry name" value="PROTEIN_KINASE_DOM"/>
    <property type="match status" value="1"/>
</dbReference>
<keyword evidence="8" id="KW-0547">Nucleotide-binding</keyword>
<comment type="catalytic activity">
    <reaction evidence="13">
        <text>L-threonyl-[protein] + ATP = O-phospho-L-threonyl-[protein] + ADP + H(+)</text>
        <dbReference type="Rhea" id="RHEA:46608"/>
        <dbReference type="Rhea" id="RHEA-COMP:11060"/>
        <dbReference type="Rhea" id="RHEA-COMP:11605"/>
        <dbReference type="ChEBI" id="CHEBI:15378"/>
        <dbReference type="ChEBI" id="CHEBI:30013"/>
        <dbReference type="ChEBI" id="CHEBI:30616"/>
        <dbReference type="ChEBI" id="CHEBI:61977"/>
        <dbReference type="ChEBI" id="CHEBI:456216"/>
        <dbReference type="EC" id="2.7.11.1"/>
    </reaction>
</comment>
<dbReference type="GO" id="GO:0005576">
    <property type="term" value="C:extracellular region"/>
    <property type="evidence" value="ECO:0007669"/>
    <property type="project" value="UniProtKB-SubCell"/>
</dbReference>
<keyword evidence="3" id="KW-0964">Secreted</keyword>
<evidence type="ECO:0000256" key="8">
    <source>
        <dbReference type="ARBA" id="ARBA00022741"/>
    </source>
</evidence>
<dbReference type="PROSITE" id="PS00108">
    <property type="entry name" value="PROTEIN_KINASE_ST"/>
    <property type="match status" value="1"/>
</dbReference>
<feature type="domain" description="Gnk2-homologous" evidence="18">
    <location>
        <begin position="161"/>
        <end position="264"/>
    </location>
</feature>
<dbReference type="InterPro" id="IPR002902">
    <property type="entry name" value="GNK2"/>
</dbReference>
<sequence length="844" mass="93320">MAPYKPNLRELLSHFYHEIDPMRFVLVSKGHGDNQTHGLAMCNVGISAGDCSIRIANATENICQRCPYGKIGLSCHDDCLLTYSNNFFGKVENKTATLDNWRSVHRPSSFNMKRLDLLRNIPLKHSKHQRSFTMQALSFSAVCVLLLSCILLSFCLTEAQRYLYSDCNPSANYASGSVYEQNLNLTLTSLVSSASQNEFYSRISVGQNPDTVYGLFQCFGNFSAEVCQNCSNTAAKDIRQRCPNLKEAYIAYERCVIQYSNWRFFSTAYSTPRYAFCNVNNATDPIVFDSQLRKLLNNLSVDAESIPSRLAYGSNNYTDYNINGLVECTRSLAEGSCLTCLEELTSYLGVCRNVKVGAQLYSLSCYLRYETYSFFELPPLQLSPPPLLEPNLTTPGSTNTTNPTGKKNNTKTIVIVVITVTAALLVIPLICTYLVRRNARRKRAVSIVHEDGFAHEDDNTGSVYEQNRNLTLTSLVVNASQGGFYSSISAGENPDIIYGVFQCFGSFSVEFCLRCASAAAEDIRQHCPNQKEASCTRELAQGNCLNCLREIINIIGFWGSVKVGARLYSLSCFAQYEITPFIVLPPQVAPPDLAPSSPPLLEPNSTTTGSTNTTNPAGKKNNTKTIVTVAILLVAALPVMSIICTYLVRKNTRRKRAGNSIFYFLSCMISLSFCHIESIVHEQDNSGSQSLVIGLRMLEAATGNFSNEHKLGEGGFGAVYKEDSQLRVIHRDLKASNILLDENMNPKISDFGLAKLFCGSKTQGNTNKISGTLPKMSEVVMMLNSYTISFSMPTKPAFYISKESDGSETWKENCGIDNGTYESTPGESSQSVNSVTITELHPRE</sequence>
<reference evidence="19" key="1">
    <citation type="journal article" date="2021" name="Front. Plant Sci.">
        <title>Chromosome-Scale Genome Assembly for Chinese Sour Jujube and Insights Into Its Genome Evolution and Domestication Signature.</title>
        <authorList>
            <person name="Shen L.-Y."/>
            <person name="Luo H."/>
            <person name="Wang X.-L."/>
            <person name="Wang X.-M."/>
            <person name="Qiu X.-J."/>
            <person name="Liu H."/>
            <person name="Zhou S.-S."/>
            <person name="Jia K.-H."/>
            <person name="Nie S."/>
            <person name="Bao Y.-T."/>
            <person name="Zhang R.-G."/>
            <person name="Yun Q.-Z."/>
            <person name="Chai Y.-H."/>
            <person name="Lu J.-Y."/>
            <person name="Li Y."/>
            <person name="Zhao S.-W."/>
            <person name="Mao J.-F."/>
            <person name="Jia S.-G."/>
            <person name="Mao Y.-M."/>
        </authorList>
    </citation>
    <scope>NUCLEOTIDE SEQUENCE</scope>
    <source>
        <strain evidence="19">AT0</strain>
        <tissue evidence="19">Leaf</tissue>
    </source>
</reference>
<proteinExistence type="inferred from homology"/>
<keyword evidence="16" id="KW-0812">Transmembrane</keyword>
<keyword evidence="4" id="KW-0723">Serine/threonine-protein kinase</keyword>
<feature type="transmembrane region" description="Helical" evidence="16">
    <location>
        <begin position="413"/>
        <end position="435"/>
    </location>
</feature>
<evidence type="ECO:0000256" key="10">
    <source>
        <dbReference type="ARBA" id="ARBA00022840"/>
    </source>
</evidence>
<evidence type="ECO:0000256" key="11">
    <source>
        <dbReference type="ARBA" id="ARBA00023180"/>
    </source>
</evidence>
<dbReference type="AlphaFoldDB" id="A0A978VIV4"/>
<feature type="domain" description="Gnk2-homologous" evidence="18">
    <location>
        <begin position="1"/>
        <end position="88"/>
    </location>
</feature>
<keyword evidence="9" id="KW-0418">Kinase</keyword>
<comment type="catalytic activity">
    <reaction evidence="14">
        <text>L-seryl-[protein] + ATP = O-phospho-L-seryl-[protein] + ADP + H(+)</text>
        <dbReference type="Rhea" id="RHEA:17989"/>
        <dbReference type="Rhea" id="RHEA-COMP:9863"/>
        <dbReference type="Rhea" id="RHEA-COMP:11604"/>
        <dbReference type="ChEBI" id="CHEBI:15378"/>
        <dbReference type="ChEBI" id="CHEBI:29999"/>
        <dbReference type="ChEBI" id="CHEBI:30616"/>
        <dbReference type="ChEBI" id="CHEBI:83421"/>
        <dbReference type="ChEBI" id="CHEBI:456216"/>
        <dbReference type="EC" id="2.7.11.1"/>
    </reaction>
</comment>
<comment type="caution">
    <text evidence="19">The sequence shown here is derived from an EMBL/GenBank/DDBJ whole genome shotgun (WGS) entry which is preliminary data.</text>
</comment>
<dbReference type="Proteomes" id="UP000813462">
    <property type="component" value="Unassembled WGS sequence"/>
</dbReference>
<dbReference type="InterPro" id="IPR008271">
    <property type="entry name" value="Ser/Thr_kinase_AS"/>
</dbReference>